<organism evidence="4">
    <name type="scientific">Chaetoceros debilis</name>
    <dbReference type="NCBI Taxonomy" id="122233"/>
    <lineage>
        <taxon>Eukaryota</taxon>
        <taxon>Sar</taxon>
        <taxon>Stramenopiles</taxon>
        <taxon>Ochrophyta</taxon>
        <taxon>Bacillariophyta</taxon>
        <taxon>Coscinodiscophyceae</taxon>
        <taxon>Chaetocerotophycidae</taxon>
        <taxon>Chaetocerotales</taxon>
        <taxon>Chaetocerotaceae</taxon>
        <taxon>Chaetoceros</taxon>
    </lineage>
</organism>
<protein>
    <recommendedName>
        <fullName evidence="5">MalT-like TPR region domain-containing protein</fullName>
    </recommendedName>
</protein>
<reference evidence="4" key="1">
    <citation type="submission" date="2021-01" db="EMBL/GenBank/DDBJ databases">
        <authorList>
            <person name="Corre E."/>
            <person name="Pelletier E."/>
            <person name="Niang G."/>
            <person name="Scheremetjew M."/>
            <person name="Finn R."/>
            <person name="Kale V."/>
            <person name="Holt S."/>
            <person name="Cochrane G."/>
            <person name="Meng A."/>
            <person name="Brown T."/>
            <person name="Cohen L."/>
        </authorList>
    </citation>
    <scope>NUCLEOTIDE SEQUENCE</scope>
    <source>
        <strain evidence="4">MM31A-1</strain>
    </source>
</reference>
<gene>
    <name evidence="4" type="ORF">CDEB00056_LOCUS5353</name>
</gene>
<accession>A0A7S3PZE8</accession>
<sequence>MINHLNNKAVELLRAGDSNGALNFLQRAVASLGFHDDAAYISTSLKMKPAFHVLTFACRQGQFEDSHGEWMRNFCQPIVMPSSSQEVPDQNEAAATIYFNLAITSLYLCRHEESCMFFNKALSAESLRSSMQSSPPLFGPNPPIILGHITFRTAFMHFLSGSFEEARYYFEEAHKTLMQHPACQDDLLSAAIMYAAARCNSKLDNTLTALHLYLDFADRVAKILGEDHFEISSALFNAGDIHNDRGDLHKAMEYWSKALNVLEKYSEHNRPEAATILRRISQSCSNINDQSAALGSLNLPSKMSFRDIYDVVYHQPVQLSALENDLNEMNLE</sequence>
<name>A0A7S3PZE8_9STRA</name>
<dbReference type="InterPro" id="IPR011990">
    <property type="entry name" value="TPR-like_helical_dom_sf"/>
</dbReference>
<keyword evidence="2 3" id="KW-0802">TPR repeat</keyword>
<evidence type="ECO:0000256" key="3">
    <source>
        <dbReference type="PROSITE-ProRule" id="PRU00339"/>
    </source>
</evidence>
<dbReference type="SUPFAM" id="SSF48452">
    <property type="entry name" value="TPR-like"/>
    <property type="match status" value="2"/>
</dbReference>
<evidence type="ECO:0000256" key="2">
    <source>
        <dbReference type="ARBA" id="ARBA00022803"/>
    </source>
</evidence>
<evidence type="ECO:0008006" key="5">
    <source>
        <dbReference type="Google" id="ProtNLM"/>
    </source>
</evidence>
<dbReference type="PANTHER" id="PTHR45641:SF19">
    <property type="entry name" value="NEPHROCYSTIN-3"/>
    <property type="match status" value="1"/>
</dbReference>
<dbReference type="SMART" id="SM00028">
    <property type="entry name" value="TPR"/>
    <property type="match status" value="3"/>
</dbReference>
<dbReference type="AlphaFoldDB" id="A0A7S3PZE8"/>
<evidence type="ECO:0000256" key="1">
    <source>
        <dbReference type="ARBA" id="ARBA00022737"/>
    </source>
</evidence>
<feature type="repeat" description="TPR" evidence="3">
    <location>
        <begin position="232"/>
        <end position="265"/>
    </location>
</feature>
<dbReference type="Gene3D" id="1.25.40.10">
    <property type="entry name" value="Tetratricopeptide repeat domain"/>
    <property type="match status" value="2"/>
</dbReference>
<dbReference type="PANTHER" id="PTHR45641">
    <property type="entry name" value="TETRATRICOPEPTIDE REPEAT PROTEIN (AFU_ORTHOLOGUE AFUA_6G03870)"/>
    <property type="match status" value="1"/>
</dbReference>
<dbReference type="EMBL" id="HBIO01007198">
    <property type="protein sequence ID" value="CAE0460512.1"/>
    <property type="molecule type" value="Transcribed_RNA"/>
</dbReference>
<proteinExistence type="predicted"/>
<dbReference type="PROSITE" id="PS50005">
    <property type="entry name" value="TPR"/>
    <property type="match status" value="1"/>
</dbReference>
<evidence type="ECO:0000313" key="4">
    <source>
        <dbReference type="EMBL" id="CAE0460512.1"/>
    </source>
</evidence>
<dbReference type="InterPro" id="IPR019734">
    <property type="entry name" value="TPR_rpt"/>
</dbReference>
<keyword evidence="1" id="KW-0677">Repeat</keyword>
<dbReference type="Pfam" id="PF13424">
    <property type="entry name" value="TPR_12"/>
    <property type="match status" value="1"/>
</dbReference>